<organism evidence="6 7">
    <name type="scientific">Micromonospora viridifaciens</name>
    <dbReference type="NCBI Taxonomy" id="1881"/>
    <lineage>
        <taxon>Bacteria</taxon>
        <taxon>Bacillati</taxon>
        <taxon>Actinomycetota</taxon>
        <taxon>Actinomycetes</taxon>
        <taxon>Micromonosporales</taxon>
        <taxon>Micromonosporaceae</taxon>
        <taxon>Micromonospora</taxon>
    </lineage>
</organism>
<dbReference type="OrthoDB" id="3206024at2"/>
<keyword evidence="3" id="KW-0560">Oxidoreductase</keyword>
<dbReference type="Proteomes" id="UP000198242">
    <property type="component" value="Chromosome I"/>
</dbReference>
<dbReference type="GO" id="GO:0008726">
    <property type="term" value="F:alkanesulfonate monooxygenase activity"/>
    <property type="evidence" value="ECO:0007669"/>
    <property type="project" value="TreeGrafter"/>
</dbReference>
<evidence type="ECO:0000256" key="4">
    <source>
        <dbReference type="ARBA" id="ARBA00023033"/>
    </source>
</evidence>
<evidence type="ECO:0000313" key="7">
    <source>
        <dbReference type="Proteomes" id="UP000198242"/>
    </source>
</evidence>
<dbReference type="InterPro" id="IPR011251">
    <property type="entry name" value="Luciferase-like_dom"/>
</dbReference>
<dbReference type="InterPro" id="IPR036661">
    <property type="entry name" value="Luciferase-like_sf"/>
</dbReference>
<dbReference type="RefSeq" id="WP_089006595.1">
    <property type="nucleotide sequence ID" value="NZ_LT607411.1"/>
</dbReference>
<keyword evidence="4" id="KW-0503">Monooxygenase</keyword>
<dbReference type="AlphaFoldDB" id="A0A1C4WU71"/>
<accession>A0A1C4WU71</accession>
<proteinExistence type="predicted"/>
<evidence type="ECO:0000256" key="2">
    <source>
        <dbReference type="ARBA" id="ARBA00022643"/>
    </source>
</evidence>
<reference evidence="7" key="1">
    <citation type="submission" date="2016-06" db="EMBL/GenBank/DDBJ databases">
        <authorList>
            <person name="Varghese N."/>
            <person name="Submissions Spin"/>
        </authorList>
    </citation>
    <scope>NUCLEOTIDE SEQUENCE [LARGE SCALE GENOMIC DNA]</scope>
    <source>
        <strain evidence="7">DSM 43909</strain>
    </source>
</reference>
<evidence type="ECO:0000256" key="1">
    <source>
        <dbReference type="ARBA" id="ARBA00022630"/>
    </source>
</evidence>
<feature type="domain" description="Luciferase-like" evidence="5">
    <location>
        <begin position="4"/>
        <end position="241"/>
    </location>
</feature>
<protein>
    <submittedName>
        <fullName evidence="6">Probable F420-dependent oxidoreductase, Rv2161c family</fullName>
    </submittedName>
</protein>
<evidence type="ECO:0000259" key="5">
    <source>
        <dbReference type="Pfam" id="PF00296"/>
    </source>
</evidence>
<keyword evidence="1" id="KW-0285">Flavoprotein</keyword>
<dbReference type="EMBL" id="LT607411">
    <property type="protein sequence ID" value="SCE99693.1"/>
    <property type="molecule type" value="Genomic_DNA"/>
</dbReference>
<dbReference type="InterPro" id="IPR019921">
    <property type="entry name" value="Lucif-like_OxRdtase_Rv2161c"/>
</dbReference>
<dbReference type="Gene3D" id="3.20.20.30">
    <property type="entry name" value="Luciferase-like domain"/>
    <property type="match status" value="1"/>
</dbReference>
<sequence>MDIGVSLPTVGPSGRRKYLIQVATAADWLGFHSLWVSSHVALPAQRHSTCLYPRATTSDAYNWGVAWLDPIAVLGLVAGVTERITFGTHVLALPYRNPVILAGELAALDQLSLGRVVLGAGIGWMDEEFTTVGVPKRQRGARTDEYIEVLRTLWQAEKPTSFHGRFVDFADMWLTSRTHSPAGPPIYVGGNTEPALRRVGRLGDGWLGHEVYPEEIPPSVGLIRQYAEQAGRDPERIVLSARRGLVPPFPVMNFMSDRTNITGSPAQVAEVFASYRQVGIDLLVLDLNMRPQEIVDTLEWLAADVLPLLS</sequence>
<dbReference type="PANTHER" id="PTHR42847:SF4">
    <property type="entry name" value="ALKANESULFONATE MONOOXYGENASE-RELATED"/>
    <property type="match status" value="1"/>
</dbReference>
<evidence type="ECO:0000313" key="6">
    <source>
        <dbReference type="EMBL" id="SCE99693.1"/>
    </source>
</evidence>
<keyword evidence="7" id="KW-1185">Reference proteome</keyword>
<dbReference type="GO" id="GO:0046306">
    <property type="term" value="P:alkanesulfonate catabolic process"/>
    <property type="evidence" value="ECO:0007669"/>
    <property type="project" value="TreeGrafter"/>
</dbReference>
<dbReference type="PANTHER" id="PTHR42847">
    <property type="entry name" value="ALKANESULFONATE MONOOXYGENASE"/>
    <property type="match status" value="1"/>
</dbReference>
<dbReference type="InterPro" id="IPR050172">
    <property type="entry name" value="SsuD_RutA_monooxygenase"/>
</dbReference>
<dbReference type="NCBIfam" id="TIGR03619">
    <property type="entry name" value="F420_Rv2161c"/>
    <property type="match status" value="1"/>
</dbReference>
<gene>
    <name evidence="6" type="ORF">GA0074695_2751</name>
</gene>
<dbReference type="SUPFAM" id="SSF51679">
    <property type="entry name" value="Bacterial luciferase-like"/>
    <property type="match status" value="1"/>
</dbReference>
<evidence type="ECO:0000256" key="3">
    <source>
        <dbReference type="ARBA" id="ARBA00023002"/>
    </source>
</evidence>
<dbReference type="Pfam" id="PF00296">
    <property type="entry name" value="Bac_luciferase"/>
    <property type="match status" value="1"/>
</dbReference>
<keyword evidence="2" id="KW-0288">FMN</keyword>
<name>A0A1C4WU71_MICVI</name>